<reference evidence="1 2" key="1">
    <citation type="submission" date="2017-07" db="EMBL/GenBank/DDBJ databases">
        <title>Complete genome sequence of Spiroplasma corruscae EC-1 (DSM 19793).</title>
        <authorList>
            <person name="Tsai Y.-M."/>
            <person name="Lo W.-S."/>
            <person name="Kuo C.-H."/>
        </authorList>
    </citation>
    <scope>NUCLEOTIDE SEQUENCE [LARGE SCALE GENOMIC DNA]</scope>
    <source>
        <strain evidence="1 2">EC-1</strain>
    </source>
</reference>
<dbReference type="AlphaFoldDB" id="A0A222EQA3"/>
<name>A0A222EQA3_9MOLU</name>
<accession>A0A222EQA3</accession>
<sequence>MQNNEWVELVNTAKKFLKNFAKKEKYIIESLAKFSEEIVRVSSIYTQNRNLFFKFFNDYYINYSIQCSKILLCADSASNIMQLNDGLNDNLILINIFKELLFLLDELKYRYLQTVLFILIENNEISSLKDCVLLLKNSKFGKKDSLNNEIINIFKKKRIKRDKFYEEYLNKDLWRDIEMINKDSLDTINYGSNFIKEIISKDEEFEDDMIINIWALLAINICYVDYLNSLK</sequence>
<dbReference type="KEGG" id="scou:SCORR_v1c08640"/>
<dbReference type="RefSeq" id="WP_094049558.1">
    <property type="nucleotide sequence ID" value="NZ_CP022535.1"/>
</dbReference>
<proteinExistence type="predicted"/>
<keyword evidence="2" id="KW-1185">Reference proteome</keyword>
<dbReference type="EMBL" id="CP022535">
    <property type="protein sequence ID" value="ASP28636.1"/>
    <property type="molecule type" value="Genomic_DNA"/>
</dbReference>
<evidence type="ECO:0000313" key="1">
    <source>
        <dbReference type="EMBL" id="ASP28636.1"/>
    </source>
</evidence>
<evidence type="ECO:0000313" key="2">
    <source>
        <dbReference type="Proteomes" id="UP000203229"/>
    </source>
</evidence>
<dbReference type="OrthoDB" id="389122at2"/>
<organism evidence="1 2">
    <name type="scientific">Spiroplasma corruscae</name>
    <dbReference type="NCBI Taxonomy" id="216934"/>
    <lineage>
        <taxon>Bacteria</taxon>
        <taxon>Bacillati</taxon>
        <taxon>Mycoplasmatota</taxon>
        <taxon>Mollicutes</taxon>
        <taxon>Entomoplasmatales</taxon>
        <taxon>Spiroplasmataceae</taxon>
        <taxon>Spiroplasma</taxon>
    </lineage>
</organism>
<protein>
    <submittedName>
        <fullName evidence="1">Uncharacterized protein</fullName>
    </submittedName>
</protein>
<gene>
    <name evidence="1" type="ORF">SCORR_v1c08640</name>
</gene>
<dbReference type="Proteomes" id="UP000203229">
    <property type="component" value="Chromosome"/>
</dbReference>